<evidence type="ECO:0000313" key="4">
    <source>
        <dbReference type="Proteomes" id="UP000199445"/>
    </source>
</evidence>
<feature type="chain" id="PRO_5011453164" evidence="1">
    <location>
        <begin position="32"/>
        <end position="266"/>
    </location>
</feature>
<keyword evidence="1" id="KW-0732">Signal</keyword>
<sequence>MNKPLHAAHPLSFLSLCLALCLALVSGVAFAQSESRIYELNNRTAESMAAQIRPLYQGESVTMTTRGNQLVVRAQPRLLDEIGTLIESMDVAPVQMRITVRYRQDIGGKQAGGGVRLNDGKASAGAGSKTISTISNTERQVMVQSGQSAHITSGQVRTLPVALQGGRNPAAIFEQIESQSGFIVSPEAISEQNIELTIVSFEEDPAELEGYETEALMTRRQVEPGQWVELGGTRTTMDQQRRGISYRVTGNERDNRKVEMKVELLP</sequence>
<evidence type="ECO:0000256" key="1">
    <source>
        <dbReference type="SAM" id="SignalP"/>
    </source>
</evidence>
<keyword evidence="4" id="KW-1185">Reference proteome</keyword>
<evidence type="ECO:0000313" key="3">
    <source>
        <dbReference type="EMBL" id="SFJ38044.1"/>
    </source>
</evidence>
<organism evidence="3 4">
    <name type="scientific">Marinobacter persicus</name>
    <dbReference type="NCBI Taxonomy" id="930118"/>
    <lineage>
        <taxon>Bacteria</taxon>
        <taxon>Pseudomonadati</taxon>
        <taxon>Pseudomonadota</taxon>
        <taxon>Gammaproteobacteria</taxon>
        <taxon>Pseudomonadales</taxon>
        <taxon>Marinobacteraceae</taxon>
        <taxon>Marinobacter</taxon>
    </lineage>
</organism>
<dbReference type="Pfam" id="PF03958">
    <property type="entry name" value="Secretin_N"/>
    <property type="match status" value="1"/>
</dbReference>
<accession>A0A1I3QV61</accession>
<reference evidence="3 4" key="1">
    <citation type="submission" date="2016-10" db="EMBL/GenBank/DDBJ databases">
        <authorList>
            <person name="de Groot N.N."/>
        </authorList>
    </citation>
    <scope>NUCLEOTIDE SEQUENCE [LARGE SCALE GENOMIC DNA]</scope>
    <source>
        <strain evidence="3 4">IBRC-M 10445</strain>
    </source>
</reference>
<dbReference type="EMBL" id="FOSC01000002">
    <property type="protein sequence ID" value="SFJ38044.1"/>
    <property type="molecule type" value="Genomic_DNA"/>
</dbReference>
<protein>
    <submittedName>
        <fullName evidence="3">Type II/III secretion system short domain-containing protein</fullName>
    </submittedName>
</protein>
<dbReference type="Proteomes" id="UP000199445">
    <property type="component" value="Unassembled WGS sequence"/>
</dbReference>
<proteinExistence type="predicted"/>
<dbReference type="RefSeq" id="WP_091701349.1">
    <property type="nucleotide sequence ID" value="NZ_BMYN01000002.1"/>
</dbReference>
<dbReference type="Gene3D" id="3.30.1370.120">
    <property type="match status" value="1"/>
</dbReference>
<dbReference type="InterPro" id="IPR038591">
    <property type="entry name" value="NolW-like_sf"/>
</dbReference>
<evidence type="ECO:0000259" key="2">
    <source>
        <dbReference type="Pfam" id="PF03958"/>
    </source>
</evidence>
<name>A0A1I3QV61_9GAMM</name>
<feature type="domain" description="NolW-like" evidence="2">
    <location>
        <begin position="35"/>
        <end position="93"/>
    </location>
</feature>
<feature type="signal peptide" evidence="1">
    <location>
        <begin position="1"/>
        <end position="31"/>
    </location>
</feature>
<dbReference type="InterPro" id="IPR005644">
    <property type="entry name" value="NolW-like"/>
</dbReference>
<dbReference type="OrthoDB" id="6359753at2"/>
<gene>
    <name evidence="3" type="ORF">SAMN05216429_102153</name>
</gene>
<dbReference type="AlphaFoldDB" id="A0A1I3QV61"/>